<reference evidence="2 3" key="1">
    <citation type="submission" date="2024-01" db="EMBL/GenBank/DDBJ databases">
        <title>The complete chloroplast genome sequence of Lithospermum erythrorhizon: insights into the phylogenetic relationship among Boraginaceae species and the maternal lineages of purple gromwells.</title>
        <authorList>
            <person name="Okada T."/>
            <person name="Watanabe K."/>
        </authorList>
    </citation>
    <scope>NUCLEOTIDE SEQUENCE [LARGE SCALE GENOMIC DNA]</scope>
</reference>
<dbReference type="Proteomes" id="UP001454036">
    <property type="component" value="Unassembled WGS sequence"/>
</dbReference>
<sequence length="149" mass="16219">MSQPMPKDLSTFGPPTITGRVNVISGGMSEGGDARSTRWAHAERDIYAVTAGSPPSFRTYPSPECPHVDPLVVTLVIANFEVGQMLVDTKSSVDILGSKRRRKDATLPQQSRLRRKWRFDPHPKAGGAEGSEHVHFGDPGGEPQEEKAT</sequence>
<evidence type="ECO:0000313" key="3">
    <source>
        <dbReference type="Proteomes" id="UP001454036"/>
    </source>
</evidence>
<evidence type="ECO:0000256" key="1">
    <source>
        <dbReference type="SAM" id="MobiDB-lite"/>
    </source>
</evidence>
<name>A0AAV3RWU9_LITER</name>
<dbReference type="AlphaFoldDB" id="A0AAV3RWU9"/>
<accession>A0AAV3RWU9</accession>
<protein>
    <submittedName>
        <fullName evidence="2">Uncharacterized protein</fullName>
    </submittedName>
</protein>
<evidence type="ECO:0000313" key="2">
    <source>
        <dbReference type="EMBL" id="GAA0184924.1"/>
    </source>
</evidence>
<dbReference type="EMBL" id="BAABME010012275">
    <property type="protein sequence ID" value="GAA0184924.1"/>
    <property type="molecule type" value="Genomic_DNA"/>
</dbReference>
<gene>
    <name evidence="2" type="ORF">LIER_32212</name>
</gene>
<comment type="caution">
    <text evidence="2">The sequence shown here is derived from an EMBL/GenBank/DDBJ whole genome shotgun (WGS) entry which is preliminary data.</text>
</comment>
<keyword evidence="3" id="KW-1185">Reference proteome</keyword>
<feature type="region of interest" description="Disordered" evidence="1">
    <location>
        <begin position="100"/>
        <end position="149"/>
    </location>
</feature>
<proteinExistence type="predicted"/>
<organism evidence="2 3">
    <name type="scientific">Lithospermum erythrorhizon</name>
    <name type="common">Purple gromwell</name>
    <name type="synonym">Lithospermum officinale var. erythrorhizon</name>
    <dbReference type="NCBI Taxonomy" id="34254"/>
    <lineage>
        <taxon>Eukaryota</taxon>
        <taxon>Viridiplantae</taxon>
        <taxon>Streptophyta</taxon>
        <taxon>Embryophyta</taxon>
        <taxon>Tracheophyta</taxon>
        <taxon>Spermatophyta</taxon>
        <taxon>Magnoliopsida</taxon>
        <taxon>eudicotyledons</taxon>
        <taxon>Gunneridae</taxon>
        <taxon>Pentapetalae</taxon>
        <taxon>asterids</taxon>
        <taxon>lamiids</taxon>
        <taxon>Boraginales</taxon>
        <taxon>Boraginaceae</taxon>
        <taxon>Boraginoideae</taxon>
        <taxon>Lithospermeae</taxon>
        <taxon>Lithospermum</taxon>
    </lineage>
</organism>